<comment type="subcellular location">
    <subcellularLocation>
        <location evidence="2">Synapse</location>
    </subcellularLocation>
</comment>
<proteinExistence type="predicted"/>
<feature type="compositionally biased region" description="Polar residues" evidence="3">
    <location>
        <begin position="904"/>
        <end position="914"/>
    </location>
</feature>
<reference evidence="6 7" key="1">
    <citation type="journal article" date="2024" name="bioRxiv">
        <title>A reference genome for Trichogramma kaykai: A tiny desert-dwelling parasitoid wasp with competing sex-ratio distorters.</title>
        <authorList>
            <person name="Culotta J."/>
            <person name="Lindsey A.R."/>
        </authorList>
    </citation>
    <scope>NUCLEOTIDE SEQUENCE [LARGE SCALE GENOMIC DNA]</scope>
    <source>
        <strain evidence="6 7">KSX58</strain>
    </source>
</reference>
<feature type="region of interest" description="Disordered" evidence="3">
    <location>
        <begin position="627"/>
        <end position="682"/>
    </location>
</feature>
<comment type="caution">
    <text evidence="6">The sequence shown here is derived from an EMBL/GenBank/DDBJ whole genome shotgun (WGS) entry which is preliminary data.</text>
</comment>
<dbReference type="SUPFAM" id="SSF49562">
    <property type="entry name" value="C2 domain (Calcium/lipid-binding domain, CaLB)"/>
    <property type="match status" value="2"/>
</dbReference>
<dbReference type="InterPro" id="IPR011011">
    <property type="entry name" value="Znf_FYVE_PHD"/>
</dbReference>
<evidence type="ECO:0008006" key="8">
    <source>
        <dbReference type="Google" id="ProtNLM"/>
    </source>
</evidence>
<evidence type="ECO:0000256" key="1">
    <source>
        <dbReference type="ARBA" id="ARBA00023018"/>
    </source>
</evidence>
<feature type="compositionally biased region" description="Basic and acidic residues" evidence="3">
    <location>
        <begin position="78"/>
        <end position="87"/>
    </location>
</feature>
<dbReference type="Pfam" id="PF00168">
    <property type="entry name" value="C2"/>
    <property type="match status" value="2"/>
</dbReference>
<feature type="region of interest" description="Disordered" evidence="3">
    <location>
        <begin position="64"/>
        <end position="87"/>
    </location>
</feature>
<dbReference type="PANTHER" id="PTHR12157:SF24">
    <property type="entry name" value="FIFE, ISOFORM D"/>
    <property type="match status" value="1"/>
</dbReference>
<sequence length="1176" mass="129273">MLPTNVASFLKKMVTTQPETGGPSAVASEVSGQTFTKLKQIGSGLMTATGNVTKLTPAKVMPVDNLQPKESTPTIEPPKPKAESEKQPVNRATACRVCIKSIKPEEVSRTCYECQRKVCEDCASYSTTADSDDPQLWCCSVCRRKLAPRDQPAIGKEGSLEVPMLEGLVRRHSDARLGSQAVASVGALGSGLLPPRSPDLRRHSDVSPASLKDLEKFRKVAGERRVSGGDENWEWRSKSRSGSPDRGQRNASPVRGKSPGLVEQDSAGNEIIDDEEDRRQRSRRAAGAQGGSTIRRKSRVTRQHSYDDEIKTGQAAMPAQQQQQHSMLVGGPEAALGLPVPLARRASAYDVYSSGPAGGLAVGAPQQHRASISAQGTRETDAVASTSRRPSFRANKPIMPYELAGPAGDDEKMINLDANPAGDDSIRMPDEEMRTRRRGSQLPNINMIKALANAAAAQQSSSSATSSVAPAQVSRTAAPAVVAPAVAGPVARVAAGIEDRELARQGSLADGEGIKIVIHDVDCDIVPRTNTKRKVVLRKDVVVEKGHRTRSFGMRVVGGKIGSDNRLYAVIVWTVSSGPAEKAGLQQGDKVLEWGGVSLIDRTFEEVAHIIDRSGDVAELVVEHTNDMSGDSMDDQGMASTQSEKTPGNLGLSQLESETNKAPSSPTRRKLPKTPEQLAKERQVTGRVQIQLWYEADRKELVVSVLAADDLCAREDTGYGTQPEAFAKLDLVSPSGDVTSLKTDVSEPTHNPIWNATLNFTNVTGEQLLDRLIEVTLWDYCPDRDSMFMGGCSIDLTSAFEADRAVWYRLEDPRGLRSGRSPHCSPRGSLSIELAQRLLRRTDLRERSYSEDTQSDSGSPEPYFLHPDHAWLPNSRRGSSQSEQLEIEPYELSKDYSRSLPGSRRSSFQSQAGGTDSKRGSMGEADVSGVHYSRERRRSSFARPMRDQEEILETLRSLKAQGRGELSRTMSLSGEKRRPNRRTDRRESSVLEMKRHYDYDRMNSESDEEDKWNQSMKTENGLDLDLGPGQIAPKCYKVPKGQNNGKVQLAIFLSKGNLEVEVISAKDICQQDAEEPDTYIKTYLRAEERWLHKRKTRVVRHSRNPQFRQTLKYPSCDALGRNLLVMLWEKKQGFESNQGLGGAEIELDSLALTRLTIGWYRLFPIHTLGTQTADSP</sequence>
<dbReference type="Gene3D" id="3.30.40.10">
    <property type="entry name" value="Zinc/RING finger domain, C3HC4 (zinc finger)"/>
    <property type="match status" value="1"/>
</dbReference>
<dbReference type="InterPro" id="IPR039032">
    <property type="entry name" value="Rim-like"/>
</dbReference>
<dbReference type="Proteomes" id="UP001627154">
    <property type="component" value="Unassembled WGS sequence"/>
</dbReference>
<dbReference type="SUPFAM" id="SSF50156">
    <property type="entry name" value="PDZ domain-like"/>
    <property type="match status" value="1"/>
</dbReference>
<dbReference type="FunFam" id="2.60.40.150:FF:000202">
    <property type="entry name" value="Uncharacterized protein, isoform B"/>
    <property type="match status" value="1"/>
</dbReference>
<evidence type="ECO:0000259" key="5">
    <source>
        <dbReference type="PROSITE" id="PS50106"/>
    </source>
</evidence>
<gene>
    <name evidence="6" type="ORF">TKK_003348</name>
</gene>
<accession>A0ABD2XFK8</accession>
<feature type="region of interest" description="Disordered" evidence="3">
    <location>
        <begin position="222"/>
        <end position="305"/>
    </location>
</feature>
<keyword evidence="7" id="KW-1185">Reference proteome</keyword>
<evidence type="ECO:0000256" key="3">
    <source>
        <dbReference type="SAM" id="MobiDB-lite"/>
    </source>
</evidence>
<feature type="domain" description="C2" evidence="4">
    <location>
        <begin position="1043"/>
        <end position="1160"/>
    </location>
</feature>
<dbReference type="SMART" id="SM00228">
    <property type="entry name" value="PDZ"/>
    <property type="match status" value="1"/>
</dbReference>
<feature type="compositionally biased region" description="Low complexity" evidence="3">
    <location>
        <begin position="627"/>
        <end position="638"/>
    </location>
</feature>
<feature type="region of interest" description="Disordered" evidence="3">
    <location>
        <begin position="844"/>
        <end position="988"/>
    </location>
</feature>
<dbReference type="InterPro" id="IPR036034">
    <property type="entry name" value="PDZ_sf"/>
</dbReference>
<dbReference type="Gene3D" id="2.60.40.150">
    <property type="entry name" value="C2 domain"/>
    <property type="match status" value="2"/>
</dbReference>
<feature type="domain" description="PDZ" evidence="5">
    <location>
        <begin position="540"/>
        <end position="626"/>
    </location>
</feature>
<dbReference type="Pfam" id="PF00595">
    <property type="entry name" value="PDZ"/>
    <property type="match status" value="1"/>
</dbReference>
<evidence type="ECO:0000256" key="2">
    <source>
        <dbReference type="ARBA" id="ARBA00034103"/>
    </source>
</evidence>
<dbReference type="InterPro" id="IPR000008">
    <property type="entry name" value="C2_dom"/>
</dbReference>
<feature type="domain" description="C2" evidence="4">
    <location>
        <begin position="684"/>
        <end position="808"/>
    </location>
</feature>
<dbReference type="PROSITE" id="PS50106">
    <property type="entry name" value="PDZ"/>
    <property type="match status" value="1"/>
</dbReference>
<dbReference type="SUPFAM" id="SSF57903">
    <property type="entry name" value="FYVE/PHD zinc finger"/>
    <property type="match status" value="1"/>
</dbReference>
<keyword evidence="1" id="KW-0770">Synapse</keyword>
<dbReference type="PROSITE" id="PS50004">
    <property type="entry name" value="C2"/>
    <property type="match status" value="2"/>
</dbReference>
<name>A0ABD2XFK8_9HYME</name>
<dbReference type="GO" id="GO:0045202">
    <property type="term" value="C:synapse"/>
    <property type="evidence" value="ECO:0007669"/>
    <property type="project" value="UniProtKB-SubCell"/>
</dbReference>
<dbReference type="EMBL" id="JBJJXI010000027">
    <property type="protein sequence ID" value="KAL3403945.1"/>
    <property type="molecule type" value="Genomic_DNA"/>
</dbReference>
<dbReference type="Gene3D" id="2.30.42.10">
    <property type="match status" value="1"/>
</dbReference>
<dbReference type="InterPro" id="IPR001478">
    <property type="entry name" value="PDZ"/>
</dbReference>
<feature type="compositionally biased region" description="Basic and acidic residues" evidence="3">
    <location>
        <begin position="222"/>
        <end position="237"/>
    </location>
</feature>
<dbReference type="InterPro" id="IPR013083">
    <property type="entry name" value="Znf_RING/FYVE/PHD"/>
</dbReference>
<dbReference type="PANTHER" id="PTHR12157">
    <property type="entry name" value="REGULATING SYNAPTIC MEMBRANE EXOCYTOSIS PROTEIN"/>
    <property type="match status" value="1"/>
</dbReference>
<feature type="compositionally biased region" description="Basic and acidic residues" evidence="3">
    <location>
        <begin position="974"/>
        <end position="988"/>
    </location>
</feature>
<evidence type="ECO:0000313" key="6">
    <source>
        <dbReference type="EMBL" id="KAL3403945.1"/>
    </source>
</evidence>
<dbReference type="SMART" id="SM00239">
    <property type="entry name" value="C2"/>
    <property type="match status" value="2"/>
</dbReference>
<organism evidence="6 7">
    <name type="scientific">Trichogramma kaykai</name>
    <dbReference type="NCBI Taxonomy" id="54128"/>
    <lineage>
        <taxon>Eukaryota</taxon>
        <taxon>Metazoa</taxon>
        <taxon>Ecdysozoa</taxon>
        <taxon>Arthropoda</taxon>
        <taxon>Hexapoda</taxon>
        <taxon>Insecta</taxon>
        <taxon>Pterygota</taxon>
        <taxon>Neoptera</taxon>
        <taxon>Endopterygota</taxon>
        <taxon>Hymenoptera</taxon>
        <taxon>Apocrita</taxon>
        <taxon>Proctotrupomorpha</taxon>
        <taxon>Chalcidoidea</taxon>
        <taxon>Trichogrammatidae</taxon>
        <taxon>Trichogramma</taxon>
    </lineage>
</organism>
<dbReference type="AlphaFoldDB" id="A0ABD2XFK8"/>
<protein>
    <recommendedName>
        <fullName evidence="8">Regulating synaptic membrane exocytosis protein 1</fullName>
    </recommendedName>
</protein>
<evidence type="ECO:0000313" key="7">
    <source>
        <dbReference type="Proteomes" id="UP001627154"/>
    </source>
</evidence>
<dbReference type="InterPro" id="IPR035892">
    <property type="entry name" value="C2_domain_sf"/>
</dbReference>
<evidence type="ECO:0000259" key="4">
    <source>
        <dbReference type="PROSITE" id="PS50004"/>
    </source>
</evidence>
<feature type="compositionally biased region" description="Polar residues" evidence="3">
    <location>
        <begin position="639"/>
        <end position="666"/>
    </location>
</feature>